<reference evidence="4 5" key="1">
    <citation type="submission" date="2019-05" db="EMBL/GenBank/DDBJ databases">
        <authorList>
            <person name="Zhou X."/>
        </authorList>
    </citation>
    <scope>NUCLEOTIDE SEQUENCE [LARGE SCALE GENOMIC DNA]</scope>
    <source>
        <strain evidence="4 5">DSM 432</strain>
    </source>
</reference>
<evidence type="ECO:0000256" key="1">
    <source>
        <dbReference type="ARBA" id="ARBA00022723"/>
    </source>
</evidence>
<sequence>MATASAPAAAWPTELRVVNERHALAVTFDDGQSFTLPAEYLRVESPSAEVQGHNPDEKILVAGKRNVRIAQVEPVGNYAVRLIFDDGHSTGLYTWTLLHAYGAEQEEKFGSYLKALEKNGLSRG</sequence>
<name>A0A6C1KFB9_XANAU</name>
<evidence type="ECO:0000256" key="2">
    <source>
        <dbReference type="ARBA" id="ARBA00023004"/>
    </source>
</evidence>
<dbReference type="RefSeq" id="WP_138399335.1">
    <property type="nucleotide sequence ID" value="NZ_JBAFVI010000002.1"/>
</dbReference>
<dbReference type="GO" id="GO:0046872">
    <property type="term" value="F:metal ion binding"/>
    <property type="evidence" value="ECO:0007669"/>
    <property type="project" value="UniProtKB-KW"/>
</dbReference>
<evidence type="ECO:0000313" key="5">
    <source>
        <dbReference type="Proteomes" id="UP000305131"/>
    </source>
</evidence>
<dbReference type="Proteomes" id="UP000305131">
    <property type="component" value="Unassembled WGS sequence"/>
</dbReference>
<dbReference type="Gene3D" id="3.30.2020.30">
    <property type="match status" value="1"/>
</dbReference>
<dbReference type="OrthoDB" id="9794178at2"/>
<keyword evidence="2" id="KW-0408">Iron</keyword>
<dbReference type="Pfam" id="PF06155">
    <property type="entry name" value="GBBH-like_N"/>
    <property type="match status" value="1"/>
</dbReference>
<protein>
    <submittedName>
        <fullName evidence="4">DUF971 domain-containing protein</fullName>
    </submittedName>
</protein>
<dbReference type="AlphaFoldDB" id="A0A6C1KFB9"/>
<dbReference type="PANTHER" id="PTHR35303">
    <property type="entry name" value="OS02G0197800 PROTEIN"/>
    <property type="match status" value="1"/>
</dbReference>
<organism evidence="4 5">
    <name type="scientific">Xanthobacter autotrophicus</name>
    <dbReference type="NCBI Taxonomy" id="280"/>
    <lineage>
        <taxon>Bacteria</taxon>
        <taxon>Pseudomonadati</taxon>
        <taxon>Pseudomonadota</taxon>
        <taxon>Alphaproteobacteria</taxon>
        <taxon>Hyphomicrobiales</taxon>
        <taxon>Xanthobacteraceae</taxon>
        <taxon>Xanthobacter</taxon>
    </lineage>
</organism>
<dbReference type="PANTHER" id="PTHR35303:SF5">
    <property type="entry name" value="OS02G0197800 PROTEIN"/>
    <property type="match status" value="1"/>
</dbReference>
<dbReference type="GeneID" id="95773787"/>
<dbReference type="EMBL" id="VAUP01000022">
    <property type="protein sequence ID" value="TLX42978.1"/>
    <property type="molecule type" value="Genomic_DNA"/>
</dbReference>
<gene>
    <name evidence="4" type="ORF">FBQ73_10010</name>
</gene>
<accession>A0A6C1KFB9</accession>
<keyword evidence="1" id="KW-0479">Metal-binding</keyword>
<comment type="caution">
    <text evidence="4">The sequence shown here is derived from an EMBL/GenBank/DDBJ whole genome shotgun (WGS) entry which is preliminary data.</text>
</comment>
<feature type="domain" description="Gamma-butyrobetaine hydroxylase-like N-terminal" evidence="3">
    <location>
        <begin position="18"/>
        <end position="99"/>
    </location>
</feature>
<evidence type="ECO:0000259" key="3">
    <source>
        <dbReference type="Pfam" id="PF06155"/>
    </source>
</evidence>
<dbReference type="InterPro" id="IPR038492">
    <property type="entry name" value="GBBH-like_N_sf"/>
</dbReference>
<dbReference type="InterPro" id="IPR010376">
    <property type="entry name" value="GBBH-like_N"/>
</dbReference>
<proteinExistence type="predicted"/>
<evidence type="ECO:0000313" key="4">
    <source>
        <dbReference type="EMBL" id="TLX42978.1"/>
    </source>
</evidence>